<keyword evidence="4 7" id="KW-0238">DNA-binding</keyword>
<keyword evidence="11" id="KW-1185">Reference proteome</keyword>
<dbReference type="InterPro" id="IPR011006">
    <property type="entry name" value="CheY-like_superfamily"/>
</dbReference>
<dbReference type="GO" id="GO:0000156">
    <property type="term" value="F:phosphorelay response regulator activity"/>
    <property type="evidence" value="ECO:0007669"/>
    <property type="project" value="TreeGrafter"/>
</dbReference>
<evidence type="ECO:0000313" key="10">
    <source>
        <dbReference type="EMBL" id="ACF12949.1"/>
    </source>
</evidence>
<evidence type="ECO:0000256" key="3">
    <source>
        <dbReference type="ARBA" id="ARBA00023012"/>
    </source>
</evidence>
<gene>
    <name evidence="10" type="ordered locus">Ctha_0478</name>
</gene>
<sequence>MNPRTILIADDESQYVSWLRTRLEQEGYNIVWARDAAETLAHLSQKPEVVLLDLMNDSNGLELCRQLRALPEGKSVPIIMLASKSEESDEVLGLELGADDFLSKTTSPKVLSARIKNVLKRYHVNAREELTRLKIGDLEIDRSSHTVRLDEKDIFLPRKEFELLWILATNKGKVFSREMLLRRVWGENIYVTDRTVDVHICKVRQRLGKFGEDAIETIKGVGYRLKF</sequence>
<dbReference type="PANTHER" id="PTHR48111">
    <property type="entry name" value="REGULATOR OF RPOS"/>
    <property type="match status" value="1"/>
</dbReference>
<dbReference type="InterPro" id="IPR001789">
    <property type="entry name" value="Sig_transdc_resp-reg_receiver"/>
</dbReference>
<evidence type="ECO:0000259" key="8">
    <source>
        <dbReference type="PROSITE" id="PS50110"/>
    </source>
</evidence>
<dbReference type="InterPro" id="IPR001867">
    <property type="entry name" value="OmpR/PhoB-type_DNA-bd"/>
</dbReference>
<dbReference type="SUPFAM" id="SSF52172">
    <property type="entry name" value="CheY-like"/>
    <property type="match status" value="1"/>
</dbReference>
<dbReference type="InterPro" id="IPR039420">
    <property type="entry name" value="WalR-like"/>
</dbReference>
<evidence type="ECO:0000256" key="6">
    <source>
        <dbReference type="PROSITE-ProRule" id="PRU00169"/>
    </source>
</evidence>
<dbReference type="AlphaFoldDB" id="B3QUP3"/>
<proteinExistence type="predicted"/>
<dbReference type="RefSeq" id="WP_012499033.1">
    <property type="nucleotide sequence ID" value="NC_011026.1"/>
</dbReference>
<dbReference type="GO" id="GO:0005829">
    <property type="term" value="C:cytosol"/>
    <property type="evidence" value="ECO:0007669"/>
    <property type="project" value="TreeGrafter"/>
</dbReference>
<name>B3QUP3_CHLT3</name>
<dbReference type="SMART" id="SM00862">
    <property type="entry name" value="Trans_reg_C"/>
    <property type="match status" value="1"/>
</dbReference>
<evidence type="ECO:0000256" key="4">
    <source>
        <dbReference type="ARBA" id="ARBA00023125"/>
    </source>
</evidence>
<dbReference type="HOGENOM" id="CLU_000445_30_4_10"/>
<dbReference type="OrthoDB" id="9790442at2"/>
<dbReference type="InterPro" id="IPR036388">
    <property type="entry name" value="WH-like_DNA-bd_sf"/>
</dbReference>
<dbReference type="Gene3D" id="1.10.10.10">
    <property type="entry name" value="Winged helix-like DNA-binding domain superfamily/Winged helix DNA-binding domain"/>
    <property type="match status" value="1"/>
</dbReference>
<accession>B3QUP3</accession>
<dbReference type="FunFam" id="1.10.10.10:FF:000018">
    <property type="entry name" value="DNA-binding response regulator ResD"/>
    <property type="match status" value="1"/>
</dbReference>
<dbReference type="Pfam" id="PF00072">
    <property type="entry name" value="Response_reg"/>
    <property type="match status" value="1"/>
</dbReference>
<evidence type="ECO:0000256" key="5">
    <source>
        <dbReference type="ARBA" id="ARBA00024735"/>
    </source>
</evidence>
<dbReference type="GO" id="GO:0032993">
    <property type="term" value="C:protein-DNA complex"/>
    <property type="evidence" value="ECO:0007669"/>
    <property type="project" value="TreeGrafter"/>
</dbReference>
<evidence type="ECO:0000256" key="2">
    <source>
        <dbReference type="ARBA" id="ARBA00022553"/>
    </source>
</evidence>
<dbReference type="PROSITE" id="PS50110">
    <property type="entry name" value="RESPONSE_REGULATORY"/>
    <property type="match status" value="1"/>
</dbReference>
<dbReference type="EMBL" id="CP001100">
    <property type="protein sequence ID" value="ACF12949.1"/>
    <property type="molecule type" value="Genomic_DNA"/>
</dbReference>
<comment type="function">
    <text evidence="5">This protein is a positive regulator for the phosphate regulon. Transcription of this operon is positively regulated by PhoB and PhoR when phosphate is limited.</text>
</comment>
<dbReference type="eggNOG" id="COG0745">
    <property type="taxonomic scope" value="Bacteria"/>
</dbReference>
<reference evidence="10 11" key="1">
    <citation type="submission" date="2008-06" db="EMBL/GenBank/DDBJ databases">
        <title>Complete sequence of Chloroherpeton thalassium ATCC 35110.</title>
        <authorList>
            <consortium name="US DOE Joint Genome Institute"/>
            <person name="Lucas S."/>
            <person name="Copeland A."/>
            <person name="Lapidus A."/>
            <person name="Glavina del Rio T."/>
            <person name="Dalin E."/>
            <person name="Tice H."/>
            <person name="Bruce D."/>
            <person name="Goodwin L."/>
            <person name="Pitluck S."/>
            <person name="Schmutz J."/>
            <person name="Larimer F."/>
            <person name="Land M."/>
            <person name="Hauser L."/>
            <person name="Kyrpides N."/>
            <person name="Mikhailova N."/>
            <person name="Liu Z."/>
            <person name="Li T."/>
            <person name="Zhao F."/>
            <person name="Overmann J."/>
            <person name="Bryant D.A."/>
            <person name="Richardson P."/>
        </authorList>
    </citation>
    <scope>NUCLEOTIDE SEQUENCE [LARGE SCALE GENOMIC DNA]</scope>
    <source>
        <strain evidence="11">ATCC 35110 / GB-78</strain>
    </source>
</reference>
<dbReference type="GO" id="GO:0006355">
    <property type="term" value="P:regulation of DNA-templated transcription"/>
    <property type="evidence" value="ECO:0007669"/>
    <property type="project" value="InterPro"/>
</dbReference>
<evidence type="ECO:0000256" key="1">
    <source>
        <dbReference type="ARBA" id="ARBA00013332"/>
    </source>
</evidence>
<dbReference type="STRING" id="517418.Ctha_0478"/>
<feature type="modified residue" description="4-aspartylphosphate" evidence="6">
    <location>
        <position position="53"/>
    </location>
</feature>
<keyword evidence="3" id="KW-0902">Two-component regulatory system</keyword>
<dbReference type="GO" id="GO:0000976">
    <property type="term" value="F:transcription cis-regulatory region binding"/>
    <property type="evidence" value="ECO:0007669"/>
    <property type="project" value="TreeGrafter"/>
</dbReference>
<evidence type="ECO:0000313" key="11">
    <source>
        <dbReference type="Proteomes" id="UP000001208"/>
    </source>
</evidence>
<dbReference type="Gene3D" id="3.40.50.2300">
    <property type="match status" value="1"/>
</dbReference>
<dbReference type="Proteomes" id="UP000001208">
    <property type="component" value="Chromosome"/>
</dbReference>
<dbReference type="Pfam" id="PF00486">
    <property type="entry name" value="Trans_reg_C"/>
    <property type="match status" value="1"/>
</dbReference>
<feature type="domain" description="Response regulatory" evidence="8">
    <location>
        <begin position="5"/>
        <end position="119"/>
    </location>
</feature>
<feature type="DNA-binding region" description="OmpR/PhoB-type" evidence="7">
    <location>
        <begin position="130"/>
        <end position="227"/>
    </location>
</feature>
<keyword evidence="2 6" id="KW-0597">Phosphoprotein</keyword>
<dbReference type="PANTHER" id="PTHR48111:SF40">
    <property type="entry name" value="PHOSPHATE REGULON TRANSCRIPTIONAL REGULATORY PROTEIN PHOB"/>
    <property type="match status" value="1"/>
</dbReference>
<protein>
    <recommendedName>
        <fullName evidence="1">Phosphate regulon transcriptional regulatory protein PhoB</fullName>
    </recommendedName>
</protein>
<dbReference type="PROSITE" id="PS51755">
    <property type="entry name" value="OMPR_PHOB"/>
    <property type="match status" value="1"/>
</dbReference>
<evidence type="ECO:0000259" key="9">
    <source>
        <dbReference type="PROSITE" id="PS51755"/>
    </source>
</evidence>
<evidence type="ECO:0000256" key="7">
    <source>
        <dbReference type="PROSITE-ProRule" id="PRU01091"/>
    </source>
</evidence>
<dbReference type="CDD" id="cd00383">
    <property type="entry name" value="trans_reg_C"/>
    <property type="match status" value="1"/>
</dbReference>
<dbReference type="KEGG" id="cts:Ctha_0478"/>
<organism evidence="10 11">
    <name type="scientific">Chloroherpeton thalassium (strain ATCC 35110 / GB-78)</name>
    <dbReference type="NCBI Taxonomy" id="517418"/>
    <lineage>
        <taxon>Bacteria</taxon>
        <taxon>Pseudomonadati</taxon>
        <taxon>Chlorobiota</taxon>
        <taxon>Chlorobiia</taxon>
        <taxon>Chlorobiales</taxon>
        <taxon>Chloroherpetonaceae</taxon>
        <taxon>Chloroherpeton</taxon>
    </lineage>
</organism>
<dbReference type="SMART" id="SM00448">
    <property type="entry name" value="REC"/>
    <property type="match status" value="1"/>
</dbReference>
<feature type="domain" description="OmpR/PhoB-type" evidence="9">
    <location>
        <begin position="130"/>
        <end position="227"/>
    </location>
</feature>